<keyword evidence="3" id="KW-1185">Reference proteome</keyword>
<dbReference type="Gene3D" id="3.10.180.10">
    <property type="entry name" value="2,3-Dihydroxybiphenyl 1,2-Dioxygenase, domain 1"/>
    <property type="match status" value="1"/>
</dbReference>
<dbReference type="InterPro" id="IPR004360">
    <property type="entry name" value="Glyas_Fos-R_dOase_dom"/>
</dbReference>
<organism evidence="2 3">
    <name type="scientific">Xenorhabdus stockiae</name>
    <dbReference type="NCBI Taxonomy" id="351614"/>
    <lineage>
        <taxon>Bacteria</taxon>
        <taxon>Pseudomonadati</taxon>
        <taxon>Pseudomonadota</taxon>
        <taxon>Gammaproteobacteria</taxon>
        <taxon>Enterobacterales</taxon>
        <taxon>Morganellaceae</taxon>
        <taxon>Xenorhabdus</taxon>
    </lineage>
</organism>
<reference evidence="2 3" key="1">
    <citation type="journal article" date="2017" name="Nat. Microbiol.">
        <title>Natural product diversity associated with the nematode symbionts Photorhabdus and Xenorhabdus.</title>
        <authorList>
            <person name="Tobias N.J."/>
            <person name="Wolff H."/>
            <person name="Djahanschiri B."/>
            <person name="Grundmann F."/>
            <person name="Kronenwerth M."/>
            <person name="Shi Y.M."/>
            <person name="Simonyi S."/>
            <person name="Grun P."/>
            <person name="Shapiro-Ilan D."/>
            <person name="Pidot S.J."/>
            <person name="Stinear T.P."/>
            <person name="Ebersberger I."/>
            <person name="Bode H.B."/>
        </authorList>
    </citation>
    <scope>NUCLEOTIDE SEQUENCE [LARGE SCALE GENOMIC DNA]</scope>
    <source>
        <strain evidence="2 3">DSM 17904</strain>
    </source>
</reference>
<dbReference type="PROSITE" id="PS51819">
    <property type="entry name" value="VOC"/>
    <property type="match status" value="1"/>
</dbReference>
<evidence type="ECO:0000313" key="2">
    <source>
        <dbReference type="EMBL" id="PHM64550.1"/>
    </source>
</evidence>
<evidence type="ECO:0000259" key="1">
    <source>
        <dbReference type="PROSITE" id="PS51819"/>
    </source>
</evidence>
<sequence>MLVNILSDDLISTRDLFVNLLKFSIEYESCWFISMSSESNEQVSAFLKTSEFIPKAYQQACQGVIITFVVKNIDAYFETAKTLKLDIIEPPRDLPYGQRRMLIKDKSGALIDISSPIAPLDPTYG</sequence>
<dbReference type="AlphaFoldDB" id="A0A2D0KM95"/>
<proteinExistence type="predicted"/>
<dbReference type="EMBL" id="NJAJ01000027">
    <property type="protein sequence ID" value="PHM64550.1"/>
    <property type="molecule type" value="Genomic_DNA"/>
</dbReference>
<protein>
    <recommendedName>
        <fullName evidence="1">VOC domain-containing protein</fullName>
    </recommendedName>
</protein>
<evidence type="ECO:0000313" key="3">
    <source>
        <dbReference type="Proteomes" id="UP000222366"/>
    </source>
</evidence>
<dbReference type="InterPro" id="IPR029068">
    <property type="entry name" value="Glyas_Bleomycin-R_OHBP_Dase"/>
</dbReference>
<name>A0A2D0KM95_9GAMM</name>
<dbReference type="SUPFAM" id="SSF54593">
    <property type="entry name" value="Glyoxalase/Bleomycin resistance protein/Dihydroxybiphenyl dioxygenase"/>
    <property type="match status" value="1"/>
</dbReference>
<accession>A0A2D0KM95</accession>
<dbReference type="Pfam" id="PF00903">
    <property type="entry name" value="Glyoxalase"/>
    <property type="match status" value="1"/>
</dbReference>
<comment type="caution">
    <text evidence="2">The sequence shown here is derived from an EMBL/GenBank/DDBJ whole genome shotgun (WGS) entry which is preliminary data.</text>
</comment>
<dbReference type="RefSeq" id="WP_099125420.1">
    <property type="nucleotide sequence ID" value="NZ_CAWNRH010000101.1"/>
</dbReference>
<dbReference type="Proteomes" id="UP000222366">
    <property type="component" value="Unassembled WGS sequence"/>
</dbReference>
<dbReference type="InterPro" id="IPR037523">
    <property type="entry name" value="VOC_core"/>
</dbReference>
<gene>
    <name evidence="2" type="ORF">Xsto_02824</name>
</gene>
<feature type="domain" description="VOC" evidence="1">
    <location>
        <begin position="1"/>
        <end position="116"/>
    </location>
</feature>